<protein>
    <submittedName>
        <fullName evidence="2">Uncharacterized protein</fullName>
    </submittedName>
</protein>
<sequence length="47" mass="5512">MCPPQQPWRENHRLQPGAVQRDSEPLSGHHSDRKRNTGFTLPSMFKR</sequence>
<organism evidence="2">
    <name type="scientific">Anguilla anguilla</name>
    <name type="common">European freshwater eel</name>
    <name type="synonym">Muraena anguilla</name>
    <dbReference type="NCBI Taxonomy" id="7936"/>
    <lineage>
        <taxon>Eukaryota</taxon>
        <taxon>Metazoa</taxon>
        <taxon>Chordata</taxon>
        <taxon>Craniata</taxon>
        <taxon>Vertebrata</taxon>
        <taxon>Euteleostomi</taxon>
        <taxon>Actinopterygii</taxon>
        <taxon>Neopterygii</taxon>
        <taxon>Teleostei</taxon>
        <taxon>Anguilliformes</taxon>
        <taxon>Anguillidae</taxon>
        <taxon>Anguilla</taxon>
    </lineage>
</organism>
<accession>A0A0E9XRJ3</accession>
<reference evidence="2" key="2">
    <citation type="journal article" date="2015" name="Fish Shellfish Immunol.">
        <title>Early steps in the European eel (Anguilla anguilla)-Vibrio vulnificus interaction in the gills: Role of the RtxA13 toxin.</title>
        <authorList>
            <person name="Callol A."/>
            <person name="Pajuelo D."/>
            <person name="Ebbesson L."/>
            <person name="Teles M."/>
            <person name="MacKenzie S."/>
            <person name="Amaro C."/>
        </authorList>
    </citation>
    <scope>NUCLEOTIDE SEQUENCE</scope>
</reference>
<evidence type="ECO:0000313" key="2">
    <source>
        <dbReference type="EMBL" id="JAI05062.1"/>
    </source>
</evidence>
<feature type="region of interest" description="Disordered" evidence="1">
    <location>
        <begin position="1"/>
        <end position="47"/>
    </location>
</feature>
<dbReference type="EMBL" id="GBXM01003516">
    <property type="protein sequence ID" value="JAI05062.1"/>
    <property type="molecule type" value="Transcribed_RNA"/>
</dbReference>
<evidence type="ECO:0000256" key="1">
    <source>
        <dbReference type="SAM" id="MobiDB-lite"/>
    </source>
</evidence>
<feature type="compositionally biased region" description="Basic and acidic residues" evidence="1">
    <location>
        <begin position="21"/>
        <end position="30"/>
    </location>
</feature>
<reference evidence="2" key="1">
    <citation type="submission" date="2014-11" db="EMBL/GenBank/DDBJ databases">
        <authorList>
            <person name="Amaro Gonzalez C."/>
        </authorList>
    </citation>
    <scope>NUCLEOTIDE SEQUENCE</scope>
</reference>
<dbReference type="AlphaFoldDB" id="A0A0E9XRJ3"/>
<name>A0A0E9XRJ3_ANGAN</name>
<proteinExistence type="predicted"/>